<feature type="transmembrane region" description="Helical" evidence="1">
    <location>
        <begin position="21"/>
        <end position="41"/>
    </location>
</feature>
<keyword evidence="1" id="KW-0812">Transmembrane</keyword>
<reference evidence="2" key="3">
    <citation type="submission" date="2018-07" db="EMBL/GenBank/DDBJ databases">
        <title>WGS assembly of Glycine max.</title>
        <authorList>
            <person name="Schmutz J."/>
            <person name="Cannon S."/>
            <person name="Schlueter J."/>
            <person name="Ma J."/>
            <person name="Mitros T."/>
            <person name="Nelson W."/>
            <person name="Hyten D."/>
            <person name="Song Q."/>
            <person name="Thelen J."/>
            <person name="Cheng J."/>
            <person name="Xu D."/>
            <person name="Hellsten U."/>
            <person name="May G."/>
            <person name="Yu Y."/>
            <person name="Sakurai T."/>
            <person name="Umezawa T."/>
            <person name="Bhattacharyya M."/>
            <person name="Sandhu D."/>
            <person name="Valliyodan B."/>
            <person name="Lindquist E."/>
            <person name="Peto M."/>
            <person name="Grant D."/>
            <person name="Shu S."/>
            <person name="Goodstein D."/>
            <person name="Barry K."/>
            <person name="Futrell-Griggs M."/>
            <person name="Abernathy B."/>
            <person name="Du J."/>
            <person name="Tian Z."/>
            <person name="Zhu L."/>
            <person name="Gill N."/>
            <person name="Joshi T."/>
            <person name="Libault M."/>
            <person name="Sethuraman A."/>
            <person name="Zhang X."/>
            <person name="Shinozaki K."/>
            <person name="Nguyen H."/>
            <person name="Wing R."/>
            <person name="Cregan P."/>
            <person name="Specht J."/>
            <person name="Grimwood J."/>
            <person name="Rokhsar D."/>
            <person name="Stacey G."/>
            <person name="Shoemaker R."/>
            <person name="Jackson S."/>
        </authorList>
    </citation>
    <scope>NUCLEOTIDE SEQUENCE</scope>
    <source>
        <tissue evidence="2">Callus</tissue>
    </source>
</reference>
<reference evidence="3" key="2">
    <citation type="submission" date="2018-02" db="UniProtKB">
        <authorList>
            <consortium name="EnsemblPlants"/>
        </authorList>
    </citation>
    <scope>IDENTIFICATION</scope>
    <source>
        <strain evidence="3">Williams 82</strain>
    </source>
</reference>
<dbReference type="Proteomes" id="UP000008827">
    <property type="component" value="Chromosome 13"/>
</dbReference>
<dbReference type="SMR" id="K7LZD5"/>
<proteinExistence type="predicted"/>
<protein>
    <submittedName>
        <fullName evidence="2 3">Uncharacterized protein</fullName>
    </submittedName>
</protein>
<dbReference type="PaxDb" id="3847-GLYMA13G18890.1"/>
<accession>K7LZD5</accession>
<gene>
    <name evidence="2" type="ORF">GLYMA_13G126800</name>
</gene>
<keyword evidence="4" id="KW-1185">Reference proteome</keyword>
<reference evidence="2 3" key="1">
    <citation type="journal article" date="2010" name="Nature">
        <title>Genome sequence of the palaeopolyploid soybean.</title>
        <authorList>
            <person name="Schmutz J."/>
            <person name="Cannon S.B."/>
            <person name="Schlueter J."/>
            <person name="Ma J."/>
            <person name="Mitros T."/>
            <person name="Nelson W."/>
            <person name="Hyten D.L."/>
            <person name="Song Q."/>
            <person name="Thelen J.J."/>
            <person name="Cheng J."/>
            <person name="Xu D."/>
            <person name="Hellsten U."/>
            <person name="May G.D."/>
            <person name="Yu Y."/>
            <person name="Sakurai T."/>
            <person name="Umezawa T."/>
            <person name="Bhattacharyya M.K."/>
            <person name="Sandhu D."/>
            <person name="Valliyodan B."/>
            <person name="Lindquist E."/>
            <person name="Peto M."/>
            <person name="Grant D."/>
            <person name="Shu S."/>
            <person name="Goodstein D."/>
            <person name="Barry K."/>
            <person name="Futrell-Griggs M."/>
            <person name="Abernathy B."/>
            <person name="Du J."/>
            <person name="Tian Z."/>
            <person name="Zhu L."/>
            <person name="Gill N."/>
            <person name="Joshi T."/>
            <person name="Libault M."/>
            <person name="Sethuraman A."/>
            <person name="Zhang X.-C."/>
            <person name="Shinozaki K."/>
            <person name="Nguyen H.T."/>
            <person name="Wing R.A."/>
            <person name="Cregan P."/>
            <person name="Specht J."/>
            <person name="Grimwood J."/>
            <person name="Rokhsar D."/>
            <person name="Stacey G."/>
            <person name="Shoemaker R.C."/>
            <person name="Jackson S.A."/>
        </authorList>
    </citation>
    <scope>NUCLEOTIDE SEQUENCE [LARGE SCALE GENOMIC DNA]</scope>
    <source>
        <strain evidence="3">cv. Williams 82</strain>
        <tissue evidence="2">Callus</tissue>
    </source>
</reference>
<organism evidence="3">
    <name type="scientific">Glycine max</name>
    <name type="common">Soybean</name>
    <name type="synonym">Glycine hispida</name>
    <dbReference type="NCBI Taxonomy" id="3847"/>
    <lineage>
        <taxon>Eukaryota</taxon>
        <taxon>Viridiplantae</taxon>
        <taxon>Streptophyta</taxon>
        <taxon>Embryophyta</taxon>
        <taxon>Tracheophyta</taxon>
        <taxon>Spermatophyta</taxon>
        <taxon>Magnoliopsida</taxon>
        <taxon>eudicotyledons</taxon>
        <taxon>Gunneridae</taxon>
        <taxon>Pentapetalae</taxon>
        <taxon>rosids</taxon>
        <taxon>fabids</taxon>
        <taxon>Fabales</taxon>
        <taxon>Fabaceae</taxon>
        <taxon>Papilionoideae</taxon>
        <taxon>50 kb inversion clade</taxon>
        <taxon>NPAAA clade</taxon>
        <taxon>indigoferoid/millettioid clade</taxon>
        <taxon>Phaseoleae</taxon>
        <taxon>Glycine</taxon>
        <taxon>Glycine subgen. Soja</taxon>
    </lineage>
</organism>
<dbReference type="Gramene" id="KRH19623">
    <property type="protein sequence ID" value="KRH19623"/>
    <property type="gene ID" value="GLYMA_13G126800"/>
</dbReference>
<keyword evidence="1" id="KW-0472">Membrane</keyword>
<keyword evidence="1" id="KW-1133">Transmembrane helix</keyword>
<evidence type="ECO:0000313" key="4">
    <source>
        <dbReference type="Proteomes" id="UP000008827"/>
    </source>
</evidence>
<dbReference type="EnsemblPlants" id="KRH19623">
    <property type="protein sequence ID" value="KRH19623"/>
    <property type="gene ID" value="GLYMA_13G126800"/>
</dbReference>
<evidence type="ECO:0000313" key="2">
    <source>
        <dbReference type="EMBL" id="KRH19623.1"/>
    </source>
</evidence>
<dbReference type="EMBL" id="CM000846">
    <property type="protein sequence ID" value="KRH19623.1"/>
    <property type="molecule type" value="Genomic_DNA"/>
</dbReference>
<evidence type="ECO:0000256" key="1">
    <source>
        <dbReference type="SAM" id="Phobius"/>
    </source>
</evidence>
<dbReference type="HOGENOM" id="CLU_3128099_0_0_1"/>
<evidence type="ECO:0000313" key="3">
    <source>
        <dbReference type="EnsemblPlants" id="KRH19623"/>
    </source>
</evidence>
<dbReference type="InParanoid" id="K7LZD5"/>
<dbReference type="AlphaFoldDB" id="K7LZD5"/>
<sequence>MVPVEWKITYRGAFDRNGIMKIIKVLICQAICFSVSFPLYMGQLYVPHLL</sequence>
<name>K7LZD5_SOYBN</name>